<dbReference type="RefSeq" id="WP_141610200.1">
    <property type="nucleotide sequence ID" value="NZ_VIGC02000012.1"/>
</dbReference>
<dbReference type="InterPro" id="IPR005746">
    <property type="entry name" value="Thioredoxin"/>
</dbReference>
<evidence type="ECO:0000256" key="5">
    <source>
        <dbReference type="ARBA" id="ARBA00023284"/>
    </source>
</evidence>
<dbReference type="FunFam" id="3.40.30.10:FF:000001">
    <property type="entry name" value="Thioredoxin"/>
    <property type="match status" value="1"/>
</dbReference>
<dbReference type="PROSITE" id="PS51352">
    <property type="entry name" value="THIOREDOXIN_2"/>
    <property type="match status" value="2"/>
</dbReference>
<dbReference type="OrthoDB" id="9790390at2"/>
<evidence type="ECO:0000256" key="4">
    <source>
        <dbReference type="ARBA" id="ARBA00023157"/>
    </source>
</evidence>
<feature type="region of interest" description="Disordered" evidence="7">
    <location>
        <begin position="130"/>
        <end position="170"/>
    </location>
</feature>
<dbReference type="GO" id="GO:0015035">
    <property type="term" value="F:protein-disulfide reductase activity"/>
    <property type="evidence" value="ECO:0007669"/>
    <property type="project" value="UniProtKB-UniRule"/>
</dbReference>
<comment type="similarity">
    <text evidence="1">Belongs to the thioredoxin family.</text>
</comment>
<keyword evidence="4" id="KW-1015">Disulfide bond</keyword>
<dbReference type="InterPro" id="IPR017937">
    <property type="entry name" value="Thioredoxin_CS"/>
</dbReference>
<dbReference type="PRINTS" id="PR00421">
    <property type="entry name" value="THIOREDOXIN"/>
</dbReference>
<dbReference type="PROSITE" id="PS00194">
    <property type="entry name" value="THIOREDOXIN_1"/>
    <property type="match status" value="1"/>
</dbReference>
<dbReference type="PANTHER" id="PTHR45663">
    <property type="entry name" value="GEO12009P1"/>
    <property type="match status" value="1"/>
</dbReference>
<evidence type="ECO:0000256" key="1">
    <source>
        <dbReference type="ARBA" id="ARBA00008987"/>
    </source>
</evidence>
<evidence type="ECO:0000313" key="9">
    <source>
        <dbReference type="EMBL" id="TQE95665.1"/>
    </source>
</evidence>
<gene>
    <name evidence="9" type="primary">trxA</name>
    <name evidence="9" type="ORF">FKZ61_11110</name>
</gene>
<protein>
    <recommendedName>
        <fullName evidence="6">Thioredoxin</fullName>
    </recommendedName>
</protein>
<dbReference type="InterPro" id="IPR036249">
    <property type="entry name" value="Thioredoxin-like_sf"/>
</dbReference>
<dbReference type="Gene3D" id="3.40.30.10">
    <property type="entry name" value="Glutaredoxin"/>
    <property type="match status" value="2"/>
</dbReference>
<keyword evidence="5" id="KW-0676">Redox-active center</keyword>
<comment type="caution">
    <text evidence="9">The sequence shown here is derived from an EMBL/GenBank/DDBJ whole genome shotgun (WGS) entry which is preliminary data.</text>
</comment>
<feature type="compositionally biased region" description="Low complexity" evidence="7">
    <location>
        <begin position="146"/>
        <end position="164"/>
    </location>
</feature>
<evidence type="ECO:0000259" key="8">
    <source>
        <dbReference type="PROSITE" id="PS51352"/>
    </source>
</evidence>
<evidence type="ECO:0000256" key="2">
    <source>
        <dbReference type="ARBA" id="ARBA00022448"/>
    </source>
</evidence>
<dbReference type="InterPro" id="IPR013766">
    <property type="entry name" value="Thioredoxin_domain"/>
</dbReference>
<dbReference type="PANTHER" id="PTHR45663:SF11">
    <property type="entry name" value="GEO12009P1"/>
    <property type="match status" value="1"/>
</dbReference>
<accession>A0A540VFX4</accession>
<feature type="domain" description="Thioredoxin" evidence="8">
    <location>
        <begin position="1"/>
        <end position="109"/>
    </location>
</feature>
<dbReference type="InParanoid" id="A0A540VFX4"/>
<feature type="domain" description="Thioredoxin" evidence="8">
    <location>
        <begin position="150"/>
        <end position="271"/>
    </location>
</feature>
<evidence type="ECO:0000256" key="7">
    <source>
        <dbReference type="SAM" id="MobiDB-lite"/>
    </source>
</evidence>
<evidence type="ECO:0000256" key="3">
    <source>
        <dbReference type="ARBA" id="ARBA00022982"/>
    </source>
</evidence>
<dbReference type="Proteomes" id="UP000317371">
    <property type="component" value="Unassembled WGS sequence"/>
</dbReference>
<evidence type="ECO:0000313" key="10">
    <source>
        <dbReference type="Proteomes" id="UP000317371"/>
    </source>
</evidence>
<keyword evidence="2" id="KW-0813">Transport</keyword>
<dbReference type="SUPFAM" id="SSF52833">
    <property type="entry name" value="Thioredoxin-like"/>
    <property type="match status" value="2"/>
</dbReference>
<dbReference type="AlphaFoldDB" id="A0A540VFX4"/>
<evidence type="ECO:0000256" key="6">
    <source>
        <dbReference type="NCBIfam" id="TIGR01068"/>
    </source>
</evidence>
<reference evidence="9 10" key="1">
    <citation type="submission" date="2019-06" db="EMBL/GenBank/DDBJ databases">
        <title>Genome sequence of Litorilinea aerophila BAA-2444.</title>
        <authorList>
            <person name="Maclea K.S."/>
            <person name="Maurais E.G."/>
            <person name="Iannazzi L.C."/>
        </authorList>
    </citation>
    <scope>NUCLEOTIDE SEQUENCE [LARGE SCALE GENOMIC DNA]</scope>
    <source>
        <strain evidence="9 10">ATCC BAA-2444</strain>
    </source>
</reference>
<sequence>MAIDTVIHTNQYSIDRVLKAGVPVLLVFWRPDAKPSTELDPTLTDLAARFAGKAIIAKIHAGEEETLVRRYGVRALPTLVFVKNGEVVAQAEGAAQAGALEAWLRYLVEGGSRPALPSGPAVPLREPARTMAGASTGQPQPRPASRPTGQRQRPRQPAGQQPPANGKPVTLTDANFQQVINGPQPVLVDFWAPWCGPCNMVAPAVEQLAQEFQGRAVVGKLNVDENQRTAQQYQIMSIPALYIFKNGQVVDRLIGVQPLAALRQRLARHVN</sequence>
<name>A0A540VFX4_9CHLR</name>
<dbReference type="Pfam" id="PF00085">
    <property type="entry name" value="Thioredoxin"/>
    <property type="match status" value="2"/>
</dbReference>
<proteinExistence type="inferred from homology"/>
<dbReference type="GO" id="GO:0005829">
    <property type="term" value="C:cytosol"/>
    <property type="evidence" value="ECO:0007669"/>
    <property type="project" value="TreeGrafter"/>
</dbReference>
<dbReference type="CDD" id="cd02947">
    <property type="entry name" value="TRX_family"/>
    <property type="match status" value="2"/>
</dbReference>
<keyword evidence="10" id="KW-1185">Reference proteome</keyword>
<dbReference type="NCBIfam" id="TIGR01068">
    <property type="entry name" value="thioredoxin"/>
    <property type="match status" value="1"/>
</dbReference>
<keyword evidence="3" id="KW-0249">Electron transport</keyword>
<organism evidence="9 10">
    <name type="scientific">Litorilinea aerophila</name>
    <dbReference type="NCBI Taxonomy" id="1204385"/>
    <lineage>
        <taxon>Bacteria</taxon>
        <taxon>Bacillati</taxon>
        <taxon>Chloroflexota</taxon>
        <taxon>Caldilineae</taxon>
        <taxon>Caldilineales</taxon>
        <taxon>Caldilineaceae</taxon>
        <taxon>Litorilinea</taxon>
    </lineage>
</organism>
<dbReference type="EMBL" id="VIGC01000012">
    <property type="protein sequence ID" value="TQE95665.1"/>
    <property type="molecule type" value="Genomic_DNA"/>
</dbReference>
<dbReference type="GO" id="GO:0045454">
    <property type="term" value="P:cell redox homeostasis"/>
    <property type="evidence" value="ECO:0007669"/>
    <property type="project" value="TreeGrafter"/>
</dbReference>